<organism evidence="2 3">
    <name type="scientific">Acanthamoeba castellanii (strain ATCC 30010 / Neff)</name>
    <dbReference type="NCBI Taxonomy" id="1257118"/>
    <lineage>
        <taxon>Eukaryota</taxon>
        <taxon>Amoebozoa</taxon>
        <taxon>Discosea</taxon>
        <taxon>Longamoebia</taxon>
        <taxon>Centramoebida</taxon>
        <taxon>Acanthamoebidae</taxon>
        <taxon>Acanthamoeba</taxon>
    </lineage>
</organism>
<dbReference type="VEuPathDB" id="AmoebaDB:ACA1_204000"/>
<evidence type="ECO:0000313" key="3">
    <source>
        <dbReference type="Proteomes" id="UP000011083"/>
    </source>
</evidence>
<keyword evidence="3" id="KW-1185">Reference proteome</keyword>
<dbReference type="RefSeq" id="XP_004338358.1">
    <property type="nucleotide sequence ID" value="XM_004338310.1"/>
</dbReference>
<proteinExistence type="predicted"/>
<reference evidence="2 3" key="1">
    <citation type="journal article" date="2013" name="Genome Biol.">
        <title>Genome of Acanthamoeba castellanii highlights extensive lateral gene transfer and early evolution of tyrosine kinase signaling.</title>
        <authorList>
            <person name="Clarke M."/>
            <person name="Lohan A.J."/>
            <person name="Liu B."/>
            <person name="Lagkouvardos I."/>
            <person name="Roy S."/>
            <person name="Zafar N."/>
            <person name="Bertelli C."/>
            <person name="Schilde C."/>
            <person name="Kianianmomeni A."/>
            <person name="Burglin T.R."/>
            <person name="Frech C."/>
            <person name="Turcotte B."/>
            <person name="Kopec K.O."/>
            <person name="Synnott J.M."/>
            <person name="Choo C."/>
            <person name="Paponov I."/>
            <person name="Finkler A."/>
            <person name="Soon Heng Tan C."/>
            <person name="Hutchins A.P."/>
            <person name="Weinmeier T."/>
            <person name="Rattei T."/>
            <person name="Chu J.S."/>
            <person name="Gimenez G."/>
            <person name="Irimia M."/>
            <person name="Rigden D.J."/>
            <person name="Fitzpatrick D.A."/>
            <person name="Lorenzo-Morales J."/>
            <person name="Bateman A."/>
            <person name="Chiu C.H."/>
            <person name="Tang P."/>
            <person name="Hegemann P."/>
            <person name="Fromm H."/>
            <person name="Raoult D."/>
            <person name="Greub G."/>
            <person name="Miranda-Saavedra D."/>
            <person name="Chen N."/>
            <person name="Nash P."/>
            <person name="Ginger M.L."/>
            <person name="Horn M."/>
            <person name="Schaap P."/>
            <person name="Caler L."/>
            <person name="Loftus B."/>
        </authorList>
    </citation>
    <scope>NUCLEOTIDE SEQUENCE [LARGE SCALE GENOMIC DNA]</scope>
    <source>
        <strain evidence="2 3">Neff</strain>
    </source>
</reference>
<accession>L8GTK7</accession>
<feature type="compositionally biased region" description="Basic and acidic residues" evidence="1">
    <location>
        <begin position="154"/>
        <end position="170"/>
    </location>
</feature>
<evidence type="ECO:0000256" key="1">
    <source>
        <dbReference type="SAM" id="MobiDB-lite"/>
    </source>
</evidence>
<sequence length="170" mass="19512">MRRLWHMAKFAWKEYRGFGRTEYDHVQKLRRNAENWIKASEEEGQSVARQQKEAYSKILELYKLAIASHNPSMLSSSDMTKIEGQLGDMGQAMRAFQSDPRNQEVIKHLQEGKSVPETLQLILTNAAKESGSERSAVWEKVQRELAKASSNNTSKRDSVVRSRAKESEVK</sequence>
<feature type="region of interest" description="Disordered" evidence="1">
    <location>
        <begin position="144"/>
        <end position="170"/>
    </location>
</feature>
<evidence type="ECO:0000313" key="2">
    <source>
        <dbReference type="EMBL" id="ELR16345.1"/>
    </source>
</evidence>
<dbReference type="KEGG" id="acan:ACA1_204000"/>
<gene>
    <name evidence="2" type="ORF">ACA1_204000</name>
</gene>
<dbReference type="AlphaFoldDB" id="L8GTK7"/>
<dbReference type="EMBL" id="KB008001">
    <property type="protein sequence ID" value="ELR16345.1"/>
    <property type="molecule type" value="Genomic_DNA"/>
</dbReference>
<dbReference type="Proteomes" id="UP000011083">
    <property type="component" value="Unassembled WGS sequence"/>
</dbReference>
<name>L8GTK7_ACACF</name>
<protein>
    <submittedName>
        <fullName evidence="2">Uncharacterized protein</fullName>
    </submittedName>
</protein>
<dbReference type="GeneID" id="14916971"/>